<keyword evidence="8" id="KW-1185">Reference proteome</keyword>
<dbReference type="Pfam" id="PF08711">
    <property type="entry name" value="Med26"/>
    <property type="match status" value="1"/>
</dbReference>
<dbReference type="Pfam" id="PF01426">
    <property type="entry name" value="BAH"/>
    <property type="match status" value="1"/>
</dbReference>
<dbReference type="PANTHER" id="PTHR46548:SF2">
    <property type="entry name" value="BAH DOMAIN-CONTAINING PROTEIN"/>
    <property type="match status" value="1"/>
</dbReference>
<evidence type="ECO:0000256" key="1">
    <source>
        <dbReference type="ARBA" id="ARBA00004123"/>
    </source>
</evidence>
<dbReference type="InterPro" id="IPR001025">
    <property type="entry name" value="BAH_dom"/>
</dbReference>
<feature type="compositionally biased region" description="Polar residues" evidence="4">
    <location>
        <begin position="561"/>
        <end position="577"/>
    </location>
</feature>
<evidence type="ECO:0000256" key="2">
    <source>
        <dbReference type="ARBA" id="ARBA00023242"/>
    </source>
</evidence>
<proteinExistence type="predicted"/>
<feature type="compositionally biased region" description="Polar residues" evidence="4">
    <location>
        <begin position="199"/>
        <end position="225"/>
    </location>
</feature>
<evidence type="ECO:0000259" key="5">
    <source>
        <dbReference type="PROSITE" id="PS51038"/>
    </source>
</evidence>
<feature type="non-terminal residue" evidence="7">
    <location>
        <position position="1"/>
    </location>
</feature>
<feature type="region of interest" description="Disordered" evidence="4">
    <location>
        <begin position="526"/>
        <end position="545"/>
    </location>
</feature>
<comment type="subcellular location">
    <subcellularLocation>
        <location evidence="1 3">Nucleus</location>
    </subcellularLocation>
</comment>
<feature type="region of interest" description="Disordered" evidence="4">
    <location>
        <begin position="661"/>
        <end position="686"/>
    </location>
</feature>
<dbReference type="SMART" id="SM00509">
    <property type="entry name" value="TFS2N"/>
    <property type="match status" value="1"/>
</dbReference>
<feature type="region of interest" description="Disordered" evidence="4">
    <location>
        <begin position="1322"/>
        <end position="1376"/>
    </location>
</feature>
<evidence type="ECO:0000259" key="6">
    <source>
        <dbReference type="PROSITE" id="PS51319"/>
    </source>
</evidence>
<feature type="compositionally biased region" description="Polar residues" evidence="4">
    <location>
        <begin position="497"/>
        <end position="511"/>
    </location>
</feature>
<feature type="region of interest" description="Disordered" evidence="4">
    <location>
        <begin position="1074"/>
        <end position="1102"/>
    </location>
</feature>
<dbReference type="SMART" id="SM00439">
    <property type="entry name" value="BAH"/>
    <property type="match status" value="1"/>
</dbReference>
<dbReference type="GO" id="GO:0005634">
    <property type="term" value="C:nucleus"/>
    <property type="evidence" value="ECO:0007669"/>
    <property type="project" value="UniProtKB-SubCell"/>
</dbReference>
<dbReference type="PANTHER" id="PTHR46548">
    <property type="entry name" value="BAH AND TFIIS DOMAIN-CONTAINING PROTEIN-RELATED"/>
    <property type="match status" value="1"/>
</dbReference>
<dbReference type="InterPro" id="IPR017923">
    <property type="entry name" value="TFIIS_N"/>
</dbReference>
<feature type="compositionally biased region" description="Low complexity" evidence="4">
    <location>
        <begin position="531"/>
        <end position="545"/>
    </location>
</feature>
<evidence type="ECO:0000256" key="4">
    <source>
        <dbReference type="SAM" id="MobiDB-lite"/>
    </source>
</evidence>
<dbReference type="GO" id="GO:0003682">
    <property type="term" value="F:chromatin binding"/>
    <property type="evidence" value="ECO:0007669"/>
    <property type="project" value="InterPro"/>
</dbReference>
<accession>A0AAN8UM97</accession>
<evidence type="ECO:0000313" key="7">
    <source>
        <dbReference type="EMBL" id="KAK6913153.1"/>
    </source>
</evidence>
<keyword evidence="2 3" id="KW-0539">Nucleus</keyword>
<dbReference type="CDD" id="cd00183">
    <property type="entry name" value="TFIIS_I"/>
    <property type="match status" value="1"/>
</dbReference>
<feature type="region of interest" description="Disordered" evidence="4">
    <location>
        <begin position="554"/>
        <end position="599"/>
    </location>
</feature>
<dbReference type="Gene3D" id="2.30.30.490">
    <property type="match status" value="1"/>
</dbReference>
<feature type="region of interest" description="Disordered" evidence="4">
    <location>
        <begin position="1274"/>
        <end position="1304"/>
    </location>
</feature>
<dbReference type="Proteomes" id="UP001370490">
    <property type="component" value="Unassembled WGS sequence"/>
</dbReference>
<comment type="caution">
    <text evidence="7">The sequence shown here is derived from an EMBL/GenBank/DDBJ whole genome shotgun (WGS) entry which is preliminary data.</text>
</comment>
<feature type="compositionally biased region" description="Basic and acidic residues" evidence="4">
    <location>
        <begin position="1590"/>
        <end position="1602"/>
    </location>
</feature>
<feature type="compositionally biased region" description="Low complexity" evidence="4">
    <location>
        <begin position="485"/>
        <end position="496"/>
    </location>
</feature>
<feature type="compositionally biased region" description="Polar residues" evidence="4">
    <location>
        <begin position="852"/>
        <end position="863"/>
    </location>
</feature>
<dbReference type="InterPro" id="IPR003617">
    <property type="entry name" value="TFIIS/CRSP70_N_sub"/>
</dbReference>
<evidence type="ECO:0000313" key="8">
    <source>
        <dbReference type="Proteomes" id="UP001370490"/>
    </source>
</evidence>
<dbReference type="SUPFAM" id="SSF47676">
    <property type="entry name" value="Conserved domain common to transcription factors TFIIS, elongin A, CRSP70"/>
    <property type="match status" value="1"/>
</dbReference>
<feature type="domain" description="TFIIS N-terminal" evidence="6">
    <location>
        <begin position="337"/>
        <end position="416"/>
    </location>
</feature>
<sequence length="1611" mass="173162">VYLVLGPTFWVQMCSPNPLPPPPTSLSFLSPLFSVSVVFRQNCDSDDGRKISVGDCALFKPLQDLPPFIGIIRKLTQGKEERLKISVNWLYRPADVKLGKGCTLEAAPNEVFYSFHKDEIPAASLLHPCKVAFLRKGVELPSGISSFVCRRVYDIENKCLWWLTDKDYINEWQEEVDQLLDKTRLEMHGAVQSGGRSPKTLNGPSTTQLKSGSDSVQNSISSFPTQVKGKKRDRIDQCSDPVKRERFSKTDDGDSDQSRPENMLKSEISKITEKGALVGLEGVERLVQLMQPDSAEKKIDLASRIMLVDVIAVTDRLDCLGRFVQLRGLLILDEWLQEVHRGKISDSCSPKDGDKAIEEFLLALLRALDKLPVNLPALQTCNVGKSVNHLRSHKNFEIQRKARSLVDTWKRRVEAEMNMNDARSASGRGVSWPASKPVSSEVSHVGNRRPGGSSEVNMKTSIVHPCSSKTPSVKPGSGEIAKLASSSPNSTKSSQSLATPLSTNSKETNSRMLIGGTSDLPLTTIKEEKSSSSSQSQSNSQSCSSDHVKAAVSSCKEDARSSTAGSMSTNKTMSGASRSRKSTNGHLGSPGPGVQKEVGFGKFSCHSKNVTSEKVSPPGTCERIREVPPVDQVNSPRLIVKLPSTGRSPARTASVGSFEDSDITFGRTSPVHSEKHDQHDRKSEGKIDASHASLVVNLEASQEKVGVEGSDPINRSLEEERDMIGEDGEKPLKSSKSKIMPKSGKSFEPSLSSMNALIESCAKFSEASASTSAGDDIGMNLLATVAAGEMSKSNLSTPSGSPQRSPPDPDDSCSGNDANARHTDEDFSKECQPIDGCASAIPRDRTDDNSQLRDGSQNPSIPVSSGFGESKTALSDNQDKIEQSLEQSSRHLQQNMGCLCRTSEENGGNPANVVSVTAMEVDGADEIHDKKTSDFSKVHGSTGSYTESKVRGGLFNEDKMVGNADENTVEHGTVTVSETDVKSAIVEKEALEDSPSCSSLDVGHKRSMYVIIGSSNGILAEQKPSPLGKVHSDTLEVKNDDSVALNSLCLESKAGKADDDVKVGSHTENLKKQELDCSSSVSEPKIEKAREDSGRKELVGPHSVVRADTEVLPALKESEQCIRPAGSKSDRLEADGREHGSLASLGGSNLAGKLDFDLNEGLPVEEGNQVDLIKSAAPSISSTIHLPCPMPFPTVAAAAKRPFVPPESLLRTKVELGWKGSAATSAFRPAEPRKVLEMPLSTPDILLVNNQSGKQSRPPLDIDLNVPDERALEDLTPHDSSQVTCSESVTSDRSTGGLDLDLNKVDDNLDVGQFSIGRSDATLQDRPSISGGFPIGEGNSSRGFDLNNGPGVDDAGPEPAPRTQHSKSNMPFLSPVSGMRMNSAELSNFSSWPPQGSSYSTIAIPSVLPARGEQSYPVVATSGSQRILGPPGGSTSFGLEIYRAPVLSSSPAVPFPPAAPFQFSGYPFETNFPLSSNSFSGCSTPYMDSSSGGPLCFPAIPSQLVGPAGVVPSHFPRPYVVSIPRSMNGTTESRKWGSQGLDLNAGPGVVDVERRDERLPPALRQFSVTSSQSQAEEQLKMYQMAGGVLKRKEPDGGWDADRFSYNQRSWQ</sequence>
<reference evidence="7 8" key="1">
    <citation type="submission" date="2023-12" db="EMBL/GenBank/DDBJ databases">
        <title>A high-quality genome assembly for Dillenia turbinata (Dilleniales).</title>
        <authorList>
            <person name="Chanderbali A."/>
        </authorList>
    </citation>
    <scope>NUCLEOTIDE SEQUENCE [LARGE SCALE GENOMIC DNA]</scope>
    <source>
        <strain evidence="7">LSX21</strain>
        <tissue evidence="7">Leaf</tissue>
    </source>
</reference>
<dbReference type="InterPro" id="IPR043151">
    <property type="entry name" value="BAH_sf"/>
</dbReference>
<feature type="region of interest" description="Disordered" evidence="4">
    <location>
        <begin position="1590"/>
        <end position="1611"/>
    </location>
</feature>
<feature type="region of interest" description="Disordered" evidence="4">
    <location>
        <begin position="699"/>
        <end position="750"/>
    </location>
</feature>
<gene>
    <name evidence="7" type="ORF">RJ641_022754</name>
</gene>
<dbReference type="PROSITE" id="PS51038">
    <property type="entry name" value="BAH"/>
    <property type="match status" value="1"/>
</dbReference>
<name>A0AAN8UM97_9MAGN</name>
<feature type="compositionally biased region" description="Basic and acidic residues" evidence="4">
    <location>
        <begin position="672"/>
        <end position="686"/>
    </location>
</feature>
<feature type="region of interest" description="Disordered" evidence="4">
    <location>
        <begin position="420"/>
        <end position="521"/>
    </location>
</feature>
<dbReference type="EMBL" id="JBAMMX010000027">
    <property type="protein sequence ID" value="KAK6913153.1"/>
    <property type="molecule type" value="Genomic_DNA"/>
</dbReference>
<evidence type="ECO:0000256" key="3">
    <source>
        <dbReference type="PROSITE-ProRule" id="PRU00649"/>
    </source>
</evidence>
<dbReference type="Gene3D" id="1.20.930.10">
    <property type="entry name" value="Conserved domain common to transcription factors TFIIS, elongin A, CRSP70"/>
    <property type="match status" value="1"/>
</dbReference>
<feature type="compositionally biased region" description="Basic and acidic residues" evidence="4">
    <location>
        <begin position="1084"/>
        <end position="1102"/>
    </location>
</feature>
<feature type="compositionally biased region" description="Basic and acidic residues" evidence="4">
    <location>
        <begin position="233"/>
        <end position="262"/>
    </location>
</feature>
<organism evidence="7 8">
    <name type="scientific">Dillenia turbinata</name>
    <dbReference type="NCBI Taxonomy" id="194707"/>
    <lineage>
        <taxon>Eukaryota</taxon>
        <taxon>Viridiplantae</taxon>
        <taxon>Streptophyta</taxon>
        <taxon>Embryophyta</taxon>
        <taxon>Tracheophyta</taxon>
        <taxon>Spermatophyta</taxon>
        <taxon>Magnoliopsida</taxon>
        <taxon>eudicotyledons</taxon>
        <taxon>Gunneridae</taxon>
        <taxon>Pentapetalae</taxon>
        <taxon>Dilleniales</taxon>
        <taxon>Dilleniaceae</taxon>
        <taxon>Dillenia</taxon>
    </lineage>
</organism>
<feature type="compositionally biased region" description="Polar residues" evidence="4">
    <location>
        <begin position="1278"/>
        <end position="1294"/>
    </location>
</feature>
<feature type="region of interest" description="Disordered" evidence="4">
    <location>
        <begin position="188"/>
        <end position="262"/>
    </location>
</feature>
<protein>
    <submittedName>
        <fullName evidence="7">Transcription factor IIS, N-terminal</fullName>
    </submittedName>
</protein>
<feature type="compositionally biased region" description="Basic and acidic residues" evidence="4">
    <location>
        <begin position="842"/>
        <end position="851"/>
    </location>
</feature>
<dbReference type="InterPro" id="IPR035441">
    <property type="entry name" value="TFIIS/LEDGF_dom_sf"/>
</dbReference>
<dbReference type="PROSITE" id="PS51319">
    <property type="entry name" value="TFIIS_N"/>
    <property type="match status" value="1"/>
</dbReference>
<feature type="domain" description="BAH" evidence="5">
    <location>
        <begin position="49"/>
        <end position="164"/>
    </location>
</feature>
<feature type="compositionally biased region" description="Basic and acidic residues" evidence="4">
    <location>
        <begin position="716"/>
        <end position="732"/>
    </location>
</feature>
<feature type="region of interest" description="Disordered" evidence="4">
    <location>
        <begin position="790"/>
        <end position="890"/>
    </location>
</feature>
<feature type="compositionally biased region" description="Basic and acidic residues" evidence="4">
    <location>
        <begin position="819"/>
        <end position="829"/>
    </location>
</feature>